<keyword evidence="1" id="KW-1133">Transmembrane helix</keyword>
<dbReference type="Proteomes" id="UP001063350">
    <property type="component" value="Chromosome"/>
</dbReference>
<organism evidence="2 3">
    <name type="scientific">Desulfolithobacter dissulfuricans</name>
    <dbReference type="NCBI Taxonomy" id="2795293"/>
    <lineage>
        <taxon>Bacteria</taxon>
        <taxon>Pseudomonadati</taxon>
        <taxon>Thermodesulfobacteriota</taxon>
        <taxon>Desulfobulbia</taxon>
        <taxon>Desulfobulbales</taxon>
        <taxon>Desulfobulbaceae</taxon>
        <taxon>Desulfolithobacter</taxon>
    </lineage>
</organism>
<dbReference type="AlphaFoldDB" id="A0A915U9E3"/>
<proteinExistence type="predicted"/>
<keyword evidence="1" id="KW-0812">Transmembrane</keyword>
<evidence type="ECO:0000256" key="1">
    <source>
        <dbReference type="SAM" id="Phobius"/>
    </source>
</evidence>
<dbReference type="RefSeq" id="WP_267928753.1">
    <property type="nucleotide sequence ID" value="NZ_AP024233.1"/>
</dbReference>
<evidence type="ECO:0000313" key="3">
    <source>
        <dbReference type="Proteomes" id="UP001063350"/>
    </source>
</evidence>
<name>A0A915U9E3_9BACT</name>
<feature type="transmembrane region" description="Helical" evidence="1">
    <location>
        <begin position="20"/>
        <end position="44"/>
    </location>
</feature>
<dbReference type="KEGG" id="ddu:GF1_12320"/>
<protein>
    <submittedName>
        <fullName evidence="2">Uncharacterized protein</fullName>
    </submittedName>
</protein>
<reference evidence="2" key="1">
    <citation type="submission" date="2020-12" db="EMBL/GenBank/DDBJ databases">
        <title>Desulfobium dissulfuricans gen. nov., sp. nov., a novel mesophilic, sulfate-reducing bacterium isolated from a deep-sea hydrothermal vent.</title>
        <authorList>
            <person name="Hashimoto Y."/>
            <person name="Tame A."/>
            <person name="Sawayama S."/>
            <person name="Miyazaki J."/>
            <person name="Takai K."/>
            <person name="Nakagawa S."/>
        </authorList>
    </citation>
    <scope>NUCLEOTIDE SEQUENCE</scope>
    <source>
        <strain evidence="2">GF1</strain>
    </source>
</reference>
<accession>A0A915U9E3</accession>
<dbReference type="EMBL" id="AP024233">
    <property type="protein sequence ID" value="BCO08856.1"/>
    <property type="molecule type" value="Genomic_DNA"/>
</dbReference>
<evidence type="ECO:0000313" key="2">
    <source>
        <dbReference type="EMBL" id="BCO08856.1"/>
    </source>
</evidence>
<keyword evidence="1" id="KW-0472">Membrane</keyword>
<gene>
    <name evidence="2" type="ORF">GF1_12320</name>
</gene>
<sequence length="198" mass="22751">MPFLRSLFDKWPQNILRPVAVNVLSAVVLFLLAVSLKPLVFSLFQGPQLPEYPLFCTAEPYLGSGNREMNIDFFIINRTGEPRTREQLIRDLRALNPDADRTLSPDIELELNREGEVQVLQDKDFNSGKGRLRVVRDPEGQKIKIIVDRIEPRAILKVVIRVSGVRFVSRKLNRGVKGEVGRVLRNYEQFQDSCYTEQ</sequence>
<keyword evidence="3" id="KW-1185">Reference proteome</keyword>